<evidence type="ECO:0000313" key="1">
    <source>
        <dbReference type="EMBL" id="MBX52324.1"/>
    </source>
</evidence>
<name>A0A2P2PC61_RHIMU</name>
<proteinExistence type="predicted"/>
<organism evidence="1">
    <name type="scientific">Rhizophora mucronata</name>
    <name type="common">Asiatic mangrove</name>
    <dbReference type="NCBI Taxonomy" id="61149"/>
    <lineage>
        <taxon>Eukaryota</taxon>
        <taxon>Viridiplantae</taxon>
        <taxon>Streptophyta</taxon>
        <taxon>Embryophyta</taxon>
        <taxon>Tracheophyta</taxon>
        <taxon>Spermatophyta</taxon>
        <taxon>Magnoliopsida</taxon>
        <taxon>eudicotyledons</taxon>
        <taxon>Gunneridae</taxon>
        <taxon>Pentapetalae</taxon>
        <taxon>rosids</taxon>
        <taxon>fabids</taxon>
        <taxon>Malpighiales</taxon>
        <taxon>Rhizophoraceae</taxon>
        <taxon>Rhizophora</taxon>
    </lineage>
</organism>
<sequence length="19" mass="2207">MILVMLSECFLLHIDLKTS</sequence>
<protein>
    <submittedName>
        <fullName evidence="1">Uncharacterized protein</fullName>
    </submittedName>
</protein>
<dbReference type="EMBL" id="GGEC01071840">
    <property type="protein sequence ID" value="MBX52324.1"/>
    <property type="molecule type" value="Transcribed_RNA"/>
</dbReference>
<reference evidence="1" key="1">
    <citation type="submission" date="2018-02" db="EMBL/GenBank/DDBJ databases">
        <title>Rhizophora mucronata_Transcriptome.</title>
        <authorList>
            <person name="Meera S.P."/>
            <person name="Sreeshan A."/>
            <person name="Augustine A."/>
        </authorList>
    </citation>
    <scope>NUCLEOTIDE SEQUENCE</scope>
    <source>
        <tissue evidence="1">Leaf</tissue>
    </source>
</reference>
<accession>A0A2P2PC61</accession>
<dbReference type="AlphaFoldDB" id="A0A2P2PC61"/>